<evidence type="ECO:0000313" key="1">
    <source>
        <dbReference type="EMBL" id="VFJ88388.1"/>
    </source>
</evidence>
<proteinExistence type="predicted"/>
<dbReference type="AlphaFoldDB" id="A0A450U8Q5"/>
<accession>A0A450U8Q5</accession>
<name>A0A450U8Q5_9GAMM</name>
<dbReference type="EMBL" id="CAADFG010000008">
    <property type="protein sequence ID" value="VFJ88388.1"/>
    <property type="molecule type" value="Genomic_DNA"/>
</dbReference>
<organism evidence="1">
    <name type="scientific">Candidatus Kentrum eta</name>
    <dbReference type="NCBI Taxonomy" id="2126337"/>
    <lineage>
        <taxon>Bacteria</taxon>
        <taxon>Pseudomonadati</taxon>
        <taxon>Pseudomonadota</taxon>
        <taxon>Gammaproteobacteria</taxon>
        <taxon>Candidatus Kentrum</taxon>
    </lineage>
</organism>
<reference evidence="1" key="1">
    <citation type="submission" date="2019-02" db="EMBL/GenBank/DDBJ databases">
        <authorList>
            <person name="Gruber-Vodicka R. H."/>
            <person name="Seah K. B. B."/>
        </authorList>
    </citation>
    <scope>NUCLEOTIDE SEQUENCE</scope>
    <source>
        <strain evidence="1">BECK_SA2B15</strain>
    </source>
</reference>
<gene>
    <name evidence="1" type="ORF">BECKH772A_GA0070896_1000824</name>
</gene>
<protein>
    <submittedName>
        <fullName evidence="1">Uncharacterized protein</fullName>
    </submittedName>
</protein>
<sequence>MSHSQITRLNGTYAHPKVELKISGGFRTVEGARIHTRILAVISNFRKRGQNVFASLREIFDSPIPA</sequence>